<dbReference type="Proteomes" id="UP000826802">
    <property type="component" value="Chromosome"/>
</dbReference>
<dbReference type="EMBL" id="CP079981">
    <property type="protein sequence ID" value="QYA43638.1"/>
    <property type="molecule type" value="Genomic_DNA"/>
</dbReference>
<evidence type="ECO:0008006" key="7">
    <source>
        <dbReference type="Google" id="ProtNLM"/>
    </source>
</evidence>
<accession>A0AAJ4PCU3</accession>
<dbReference type="GO" id="GO:0004497">
    <property type="term" value="F:monooxygenase activity"/>
    <property type="evidence" value="ECO:0007669"/>
    <property type="project" value="UniProtKB-KW"/>
</dbReference>
<evidence type="ECO:0000256" key="1">
    <source>
        <dbReference type="ARBA" id="ARBA00022630"/>
    </source>
</evidence>
<organism evidence="5 6">
    <name type="scientific">Macrococcoides bohemicum</name>
    <dbReference type="NCBI Taxonomy" id="1903056"/>
    <lineage>
        <taxon>Bacteria</taxon>
        <taxon>Bacillati</taxon>
        <taxon>Bacillota</taxon>
        <taxon>Bacilli</taxon>
        <taxon>Bacillales</taxon>
        <taxon>Staphylococcaceae</taxon>
        <taxon>Macrococcoides</taxon>
    </lineage>
</organism>
<dbReference type="RefSeq" id="WP_219504153.1">
    <property type="nucleotide sequence ID" value="NZ_CP079981.1"/>
</dbReference>
<keyword evidence="6" id="KW-1185">Reference proteome</keyword>
<dbReference type="PANTHER" id="PTHR30011">
    <property type="entry name" value="ALKANESULFONATE MONOOXYGENASE-RELATED"/>
    <property type="match status" value="1"/>
</dbReference>
<dbReference type="AlphaFoldDB" id="A0AAJ4PCU3"/>
<dbReference type="PANTHER" id="PTHR30011:SF16">
    <property type="entry name" value="C2H2 FINGER DOMAIN TRANSCRIPTION FACTOR (EUROFUNG)-RELATED"/>
    <property type="match status" value="1"/>
</dbReference>
<evidence type="ECO:0000256" key="2">
    <source>
        <dbReference type="ARBA" id="ARBA00022643"/>
    </source>
</evidence>
<proteinExistence type="predicted"/>
<evidence type="ECO:0000313" key="5">
    <source>
        <dbReference type="EMBL" id="QYA43638.1"/>
    </source>
</evidence>
<keyword evidence="2" id="KW-0288">FMN</keyword>
<evidence type="ECO:0000256" key="3">
    <source>
        <dbReference type="ARBA" id="ARBA00023002"/>
    </source>
</evidence>
<evidence type="ECO:0000313" key="6">
    <source>
        <dbReference type="Proteomes" id="UP000826802"/>
    </source>
</evidence>
<name>A0AAJ4PCU3_9STAP</name>
<keyword evidence="3" id="KW-0560">Oxidoreductase</keyword>
<dbReference type="InterPro" id="IPR051260">
    <property type="entry name" value="Diverse_substr_monoxygenases"/>
</dbReference>
<keyword evidence="4" id="KW-0503">Monooxygenase</keyword>
<evidence type="ECO:0000256" key="4">
    <source>
        <dbReference type="ARBA" id="ARBA00023033"/>
    </source>
</evidence>
<keyword evidence="1" id="KW-0285">Flavoprotein</keyword>
<protein>
    <recommendedName>
        <fullName evidence="7">Luciferase-like domain-containing protein</fullName>
    </recommendedName>
</protein>
<reference evidence="5 6" key="1">
    <citation type="submission" date="2021-07" db="EMBL/GenBank/DDBJ databases">
        <title>Prevalence and characterization of methicillin-resistant Macrococcus spp. in food producing animals and meat in Switzerland in 2019.</title>
        <authorList>
            <person name="Keller J.E."/>
            <person name="Schwendener S."/>
            <person name="Neuenschwander J."/>
            <person name="Overesch G."/>
            <person name="Perreten V."/>
        </authorList>
    </citation>
    <scope>NUCLEOTIDE SEQUENCE [LARGE SCALE GENOMIC DNA]</scope>
    <source>
        <strain evidence="5 6">19Msa0936</strain>
    </source>
</reference>
<sequence>MLLGLGFTGTADGFWIITDVFETDLARFVDEVVPILQERGVFHKDYEGKTLREHLGVPYQYGLDARLK</sequence>
<gene>
    <name evidence="5" type="ORF">KYI11_10165</name>
</gene>